<reference evidence="2 3" key="1">
    <citation type="submission" date="2016-10" db="EMBL/GenBank/DDBJ databases">
        <title>Complete genome sequences of three Cupriavidus strains isolated from various Malaysian environments.</title>
        <authorList>
            <person name="Abdullah A.A.-A."/>
            <person name="Shafie N.A.H."/>
            <person name="Lau N.S."/>
        </authorList>
    </citation>
    <scope>NUCLEOTIDE SEQUENCE [LARGE SCALE GENOMIC DNA]</scope>
    <source>
        <strain evidence="2 3">USMAA1020</strain>
    </source>
</reference>
<accession>A0ABN4TTI1</accession>
<gene>
    <name evidence="2" type="ORF">BKK80_34075</name>
</gene>
<keyword evidence="3" id="KW-1185">Reference proteome</keyword>
<evidence type="ECO:0000256" key="1">
    <source>
        <dbReference type="SAM" id="Phobius"/>
    </source>
</evidence>
<feature type="transmembrane region" description="Helical" evidence="1">
    <location>
        <begin position="38"/>
        <end position="59"/>
    </location>
</feature>
<evidence type="ECO:0000313" key="2">
    <source>
        <dbReference type="EMBL" id="AOZ10577.1"/>
    </source>
</evidence>
<keyword evidence="1" id="KW-0472">Membrane</keyword>
<protein>
    <submittedName>
        <fullName evidence="2">Uncharacterized protein</fullName>
    </submittedName>
</protein>
<sequence>MRLLEEFALALLVLASAGVAWLLFTPPGHRWLAGLSLAELRCLGAFCVAAGVLGAWYCARRWRRAG</sequence>
<proteinExistence type="predicted"/>
<organism evidence="2 3">
    <name type="scientific">Cupriavidus malaysiensis</name>
    <dbReference type="NCBI Taxonomy" id="367825"/>
    <lineage>
        <taxon>Bacteria</taxon>
        <taxon>Pseudomonadati</taxon>
        <taxon>Pseudomonadota</taxon>
        <taxon>Betaproteobacteria</taxon>
        <taxon>Burkholderiales</taxon>
        <taxon>Burkholderiaceae</taxon>
        <taxon>Cupriavidus</taxon>
    </lineage>
</organism>
<evidence type="ECO:0000313" key="3">
    <source>
        <dbReference type="Proteomes" id="UP000177515"/>
    </source>
</evidence>
<dbReference type="EMBL" id="CP017755">
    <property type="protein sequence ID" value="AOZ10577.1"/>
    <property type="molecule type" value="Genomic_DNA"/>
</dbReference>
<dbReference type="Proteomes" id="UP000177515">
    <property type="component" value="Chromosome 2"/>
</dbReference>
<keyword evidence="1" id="KW-0812">Transmembrane</keyword>
<name>A0ABN4TTI1_9BURK</name>
<dbReference type="RefSeq" id="WP_071017748.1">
    <property type="nucleotide sequence ID" value="NZ_CP017755.1"/>
</dbReference>
<keyword evidence="1" id="KW-1133">Transmembrane helix</keyword>